<dbReference type="EMBL" id="BMWZ01000001">
    <property type="protein sequence ID" value="GGZ69658.1"/>
    <property type="molecule type" value="Genomic_DNA"/>
</dbReference>
<reference evidence="6" key="1">
    <citation type="journal article" date="2014" name="Int. J. Syst. Evol. Microbiol.">
        <title>Complete genome sequence of Corynebacterium casei LMG S-19264T (=DSM 44701T), isolated from a smear-ripened cheese.</title>
        <authorList>
            <consortium name="US DOE Joint Genome Institute (JGI-PGF)"/>
            <person name="Walter F."/>
            <person name="Albersmeier A."/>
            <person name="Kalinowski J."/>
            <person name="Ruckert C."/>
        </authorList>
    </citation>
    <scope>NUCLEOTIDE SEQUENCE</scope>
    <source>
        <strain evidence="6">KCTC 12710</strain>
    </source>
</reference>
<evidence type="ECO:0000256" key="1">
    <source>
        <dbReference type="ARBA" id="ARBA00004141"/>
    </source>
</evidence>
<keyword evidence="3 5" id="KW-1133">Transmembrane helix</keyword>
<dbReference type="PANTHER" id="PTHR10361:SF28">
    <property type="entry name" value="P3 PROTEIN-RELATED"/>
    <property type="match status" value="1"/>
</dbReference>
<organism evidence="6 7">
    <name type="scientific">Algibacter mikhailovii</name>
    <dbReference type="NCBI Taxonomy" id="425498"/>
    <lineage>
        <taxon>Bacteria</taxon>
        <taxon>Pseudomonadati</taxon>
        <taxon>Bacteroidota</taxon>
        <taxon>Flavobacteriia</taxon>
        <taxon>Flavobacteriales</taxon>
        <taxon>Flavobacteriaceae</taxon>
        <taxon>Algibacter</taxon>
    </lineage>
</organism>
<evidence type="ECO:0000256" key="4">
    <source>
        <dbReference type="ARBA" id="ARBA00023136"/>
    </source>
</evidence>
<feature type="transmembrane region" description="Helical" evidence="5">
    <location>
        <begin position="5"/>
        <end position="23"/>
    </location>
</feature>
<protein>
    <submittedName>
        <fullName evidence="6">Sodium transporter</fullName>
    </submittedName>
</protein>
<dbReference type="InterPro" id="IPR004710">
    <property type="entry name" value="Bilac:Na_transpt"/>
</dbReference>
<feature type="transmembrane region" description="Helical" evidence="5">
    <location>
        <begin position="326"/>
        <end position="349"/>
    </location>
</feature>
<keyword evidence="2 5" id="KW-0812">Transmembrane</keyword>
<dbReference type="RefSeq" id="WP_189358854.1">
    <property type="nucleotide sequence ID" value="NZ_BMWZ01000001.1"/>
</dbReference>
<feature type="transmembrane region" description="Helical" evidence="5">
    <location>
        <begin position="266"/>
        <end position="288"/>
    </location>
</feature>
<dbReference type="Proteomes" id="UP000636004">
    <property type="component" value="Unassembled WGS sequence"/>
</dbReference>
<gene>
    <name evidence="6" type="ORF">GCM10007028_03390</name>
</gene>
<evidence type="ECO:0000313" key="6">
    <source>
        <dbReference type="EMBL" id="GGZ69658.1"/>
    </source>
</evidence>
<sequence length="423" mass="45236">MLSKLILGIILTIFIITLGLIVTGNTASAGLPMLAGFIGLALYGYVNSTFKPMSFTFWVFAFLIAAMYYPFLFTHWGFNTKVLVIPMLQLIMFGMGTKLSVSDFKAELKQPKGIILGAIMAFTIMPILGLLVVSMFDFSPEIAVGIILIGCCPGGAASNVMVFLAKGNVALSVSVTTITTIITPIVTPLLMKLLAGQFIEISFLKMMLSSFNLIIVPIAAGLVCNKILYGNVPWLKKDSHVLGIVLLVVLLLLVVISVPFPEGLSILKPGLILGLVLTAVVSLTKVLVKRFNGPEDWMDRILPSLSMFSILLFVTIVVALNRDKLLAVGLLLVAASAIHNTLGFILGYYGSRALGLSIQDSRTLSIEVALKNGGLGMGLALEALGSANAALAPIVFGKWMNISGSAIANYWRDKPIHNASSVE</sequence>
<evidence type="ECO:0000256" key="3">
    <source>
        <dbReference type="ARBA" id="ARBA00022989"/>
    </source>
</evidence>
<dbReference type="AlphaFoldDB" id="A0A918QU69"/>
<dbReference type="GO" id="GO:0016020">
    <property type="term" value="C:membrane"/>
    <property type="evidence" value="ECO:0007669"/>
    <property type="project" value="UniProtKB-SubCell"/>
</dbReference>
<dbReference type="InterPro" id="IPR002657">
    <property type="entry name" value="BilAc:Na_symport/Acr3"/>
</dbReference>
<feature type="transmembrane region" description="Helical" evidence="5">
    <location>
        <begin position="53"/>
        <end position="71"/>
    </location>
</feature>
<comment type="subcellular location">
    <subcellularLocation>
        <location evidence="1">Membrane</location>
        <topology evidence="1">Multi-pass membrane protein</topology>
    </subcellularLocation>
</comment>
<feature type="transmembrane region" description="Helical" evidence="5">
    <location>
        <begin position="29"/>
        <end position="46"/>
    </location>
</feature>
<keyword evidence="4 5" id="KW-0472">Membrane</keyword>
<feature type="transmembrane region" description="Helical" evidence="5">
    <location>
        <begin position="113"/>
        <end position="136"/>
    </location>
</feature>
<dbReference type="InterPro" id="IPR038770">
    <property type="entry name" value="Na+/solute_symporter_sf"/>
</dbReference>
<feature type="transmembrane region" description="Helical" evidence="5">
    <location>
        <begin position="300"/>
        <end position="320"/>
    </location>
</feature>
<feature type="transmembrane region" description="Helical" evidence="5">
    <location>
        <begin position="83"/>
        <end position="101"/>
    </location>
</feature>
<feature type="transmembrane region" description="Helical" evidence="5">
    <location>
        <begin position="241"/>
        <end position="260"/>
    </location>
</feature>
<keyword evidence="7" id="KW-1185">Reference proteome</keyword>
<dbReference type="PANTHER" id="PTHR10361">
    <property type="entry name" value="SODIUM-BILE ACID COTRANSPORTER"/>
    <property type="match status" value="1"/>
</dbReference>
<dbReference type="Pfam" id="PF01758">
    <property type="entry name" value="SBF"/>
    <property type="match status" value="1"/>
</dbReference>
<feature type="transmembrane region" description="Helical" evidence="5">
    <location>
        <begin position="211"/>
        <end position="229"/>
    </location>
</feature>
<accession>A0A918QU69</accession>
<proteinExistence type="predicted"/>
<comment type="caution">
    <text evidence="6">The sequence shown here is derived from an EMBL/GenBank/DDBJ whole genome shotgun (WGS) entry which is preliminary data.</text>
</comment>
<reference evidence="6" key="2">
    <citation type="submission" date="2020-09" db="EMBL/GenBank/DDBJ databases">
        <authorList>
            <person name="Sun Q."/>
            <person name="Kim S."/>
        </authorList>
    </citation>
    <scope>NUCLEOTIDE SEQUENCE</scope>
    <source>
        <strain evidence="6">KCTC 12710</strain>
    </source>
</reference>
<evidence type="ECO:0000313" key="7">
    <source>
        <dbReference type="Proteomes" id="UP000636004"/>
    </source>
</evidence>
<evidence type="ECO:0000256" key="5">
    <source>
        <dbReference type="SAM" id="Phobius"/>
    </source>
</evidence>
<feature type="transmembrane region" description="Helical" evidence="5">
    <location>
        <begin position="142"/>
        <end position="162"/>
    </location>
</feature>
<feature type="transmembrane region" description="Helical" evidence="5">
    <location>
        <begin position="169"/>
        <end position="191"/>
    </location>
</feature>
<name>A0A918QU69_9FLAO</name>
<evidence type="ECO:0000256" key="2">
    <source>
        <dbReference type="ARBA" id="ARBA00022692"/>
    </source>
</evidence>
<dbReference type="Gene3D" id="1.20.1530.20">
    <property type="match status" value="1"/>
</dbReference>